<accession>A0A0H4KF06</accession>
<keyword evidence="2" id="KW-1185">Reference proteome</keyword>
<dbReference type="RefSeq" id="WP_046217239.1">
    <property type="nucleotide sequence ID" value="NZ_CP011974.1"/>
</dbReference>
<name>A0A0H4KF06_9BACI</name>
<dbReference type="Proteomes" id="UP000036202">
    <property type="component" value="Chromosome"/>
</dbReference>
<organism evidence="1 2">
    <name type="scientific">Priestia filamentosa</name>
    <dbReference type="NCBI Taxonomy" id="1402861"/>
    <lineage>
        <taxon>Bacteria</taxon>
        <taxon>Bacillati</taxon>
        <taxon>Bacillota</taxon>
        <taxon>Bacilli</taxon>
        <taxon>Bacillales</taxon>
        <taxon>Bacillaceae</taxon>
        <taxon>Priestia</taxon>
    </lineage>
</organism>
<reference evidence="2" key="2">
    <citation type="submission" date="2015-06" db="EMBL/GenBank/DDBJ databases">
        <title>Genome Sequence of Bacillus endophyticus and Analysis of its Companion Mechanism in the Ketogulonigenium vulgare-Bacillus strain Consortium.</title>
        <authorList>
            <person name="Jia N."/>
            <person name="Du J."/>
            <person name="Ding M.-Z."/>
            <person name="Gao F."/>
            <person name="Yuan Y.-J."/>
        </authorList>
    </citation>
    <scope>NUCLEOTIDE SEQUENCE [LARGE SCALE GENOMIC DNA]</scope>
    <source>
        <strain evidence="2">Hbe603</strain>
    </source>
</reference>
<dbReference type="AlphaFoldDB" id="A0A0H4KF06"/>
<evidence type="ECO:0000313" key="1">
    <source>
        <dbReference type="EMBL" id="AKO92677.1"/>
    </source>
</evidence>
<reference evidence="1 2" key="1">
    <citation type="journal article" date="2015" name="PLoS ONE">
        <title>Genome Sequence of Bacillus endophyticus and Analysis of Its Companion Mechanism in the Ketogulonigenium vulgare-Bacillus Strain Consortium.</title>
        <authorList>
            <person name="Jia N."/>
            <person name="Du J."/>
            <person name="Ding M.Z."/>
            <person name="Gao F."/>
            <person name="Yuan Y.J."/>
        </authorList>
    </citation>
    <scope>NUCLEOTIDE SEQUENCE [LARGE SCALE GENOMIC DNA]</scope>
    <source>
        <strain evidence="1 2">Hbe603</strain>
    </source>
</reference>
<dbReference type="KEGG" id="beo:BEH_11580"/>
<dbReference type="EMBL" id="CP011974">
    <property type="protein sequence ID" value="AKO92677.1"/>
    <property type="molecule type" value="Genomic_DNA"/>
</dbReference>
<dbReference type="PATRIC" id="fig|135735.6.peg.2425"/>
<protein>
    <submittedName>
        <fullName evidence="1">Uncharacterized protein</fullName>
    </submittedName>
</protein>
<gene>
    <name evidence="1" type="ORF">BEH_11580</name>
</gene>
<sequence>MKNSERMEKIHKTAQQLKELAEDLWILTQTNEGELEHEAYQIVCLAQHLQTLSAPTEAHKLAMKLQAQGFDVDIVSRYPLKQNKNSKLSEVAYC</sequence>
<proteinExistence type="predicted"/>
<evidence type="ECO:0000313" key="2">
    <source>
        <dbReference type="Proteomes" id="UP000036202"/>
    </source>
</evidence>